<dbReference type="InterPro" id="IPR042099">
    <property type="entry name" value="ANL_N_sf"/>
</dbReference>
<dbReference type="RefSeq" id="WP_139948842.1">
    <property type="nucleotide sequence ID" value="NZ_CP040899.1"/>
</dbReference>
<proteinExistence type="predicted"/>
<sequence length="437" mass="47568">MTLPVAARQTAFRLVDTARGSRTRTAVEEITRTLARPGDPASAELHARRLRGMLVHAATTARAFAGCSPDDLASYPVTDKNIIRERLDDYRSSAHTDGKLRRVSTSGSTGTPFASFQDPGKVARNSADTIAFARRIGYDVGAPVYYFTVWPARRGLAAVKQRLQNLTPVDVTRLDADQVAQVARRMSRAGDGANLIGYASAIEQFCVLVREQGISLPSGAVNSVLATSEAPSPGLAALVESVLRRPLSVRYSNIENGILAQRQPGASSYQLNTASYHVELLDLDTDGPAAPGEPGRIVVTDLFNRAMPFVRYDTGDVGYWHVGADGQADTSRLAGIEGRRSDLIYDADDALLSTHFVAKVMNEYVDVRQYQLVQTGQGAYTVRLNAPQDVARDERIAADFRRELGSGAQLTIEHTDEIPLLASGKRRRIISNWSPDR</sequence>
<dbReference type="PANTHER" id="PTHR36932:SF1">
    <property type="entry name" value="CAPSULAR POLYSACCHARIDE BIOSYNTHESIS PROTEIN"/>
    <property type="match status" value="1"/>
</dbReference>
<dbReference type="Proteomes" id="UP000313948">
    <property type="component" value="Chromosome"/>
</dbReference>
<name>A0ABX5VN56_9MICO</name>
<organism evidence="2 3">
    <name type="scientific">Georgenia wutianyii</name>
    <dbReference type="NCBI Taxonomy" id="2585135"/>
    <lineage>
        <taxon>Bacteria</taxon>
        <taxon>Bacillati</taxon>
        <taxon>Actinomycetota</taxon>
        <taxon>Actinomycetes</taxon>
        <taxon>Micrococcales</taxon>
        <taxon>Bogoriellaceae</taxon>
        <taxon>Georgenia</taxon>
    </lineage>
</organism>
<reference evidence="2 3" key="1">
    <citation type="submission" date="2019-05" db="EMBL/GenBank/DDBJ databases">
        <title>Georgenia *** sp. nov., and Georgenia *** sp. nov., isolated from the intestinal contents of plateau pika (Ochotona curzoniae) in the Qinghai-Tibet plateau of China.</title>
        <authorList>
            <person name="Tian Z."/>
        </authorList>
    </citation>
    <scope>NUCLEOTIDE SEQUENCE [LARGE SCALE GENOMIC DNA]</scope>
    <source>
        <strain evidence="2 3">Z294</strain>
    </source>
</reference>
<dbReference type="SUPFAM" id="SSF56801">
    <property type="entry name" value="Acetyl-CoA synthetase-like"/>
    <property type="match status" value="1"/>
</dbReference>
<dbReference type="EMBL" id="CP040899">
    <property type="protein sequence ID" value="QDB79927.1"/>
    <property type="molecule type" value="Genomic_DNA"/>
</dbReference>
<gene>
    <name evidence="2" type="ORF">FE251_11495</name>
</gene>
<evidence type="ECO:0000313" key="2">
    <source>
        <dbReference type="EMBL" id="QDB79927.1"/>
    </source>
</evidence>
<dbReference type="InterPro" id="IPR053158">
    <property type="entry name" value="CapK_Type1_Caps_Biosynth"/>
</dbReference>
<feature type="region of interest" description="Disordered" evidence="1">
    <location>
        <begin position="98"/>
        <end position="117"/>
    </location>
</feature>
<feature type="compositionally biased region" description="Polar residues" evidence="1">
    <location>
        <begin position="103"/>
        <end position="114"/>
    </location>
</feature>
<dbReference type="Gene3D" id="3.40.50.12780">
    <property type="entry name" value="N-terminal domain of ligase-like"/>
    <property type="match status" value="1"/>
</dbReference>
<protein>
    <recommendedName>
        <fullName evidence="4">Phenylacetate--CoA ligase family protein</fullName>
    </recommendedName>
</protein>
<evidence type="ECO:0000256" key="1">
    <source>
        <dbReference type="SAM" id="MobiDB-lite"/>
    </source>
</evidence>
<accession>A0ABX5VN56</accession>
<dbReference type="PANTHER" id="PTHR36932">
    <property type="entry name" value="CAPSULAR POLYSACCHARIDE BIOSYNTHESIS PROTEIN"/>
    <property type="match status" value="1"/>
</dbReference>
<evidence type="ECO:0008006" key="4">
    <source>
        <dbReference type="Google" id="ProtNLM"/>
    </source>
</evidence>
<evidence type="ECO:0000313" key="3">
    <source>
        <dbReference type="Proteomes" id="UP000313948"/>
    </source>
</evidence>
<keyword evidence="3" id="KW-1185">Reference proteome</keyword>